<evidence type="ECO:0000256" key="1">
    <source>
        <dbReference type="SAM" id="Phobius"/>
    </source>
</evidence>
<organism evidence="2 3">
    <name type="scientific">Ladona fulva</name>
    <name type="common">Scarce chaser dragonfly</name>
    <name type="synonym">Libellula fulva</name>
    <dbReference type="NCBI Taxonomy" id="123851"/>
    <lineage>
        <taxon>Eukaryota</taxon>
        <taxon>Metazoa</taxon>
        <taxon>Ecdysozoa</taxon>
        <taxon>Arthropoda</taxon>
        <taxon>Hexapoda</taxon>
        <taxon>Insecta</taxon>
        <taxon>Pterygota</taxon>
        <taxon>Palaeoptera</taxon>
        <taxon>Odonata</taxon>
        <taxon>Epiprocta</taxon>
        <taxon>Anisoptera</taxon>
        <taxon>Libelluloidea</taxon>
        <taxon>Libellulidae</taxon>
        <taxon>Ladona</taxon>
    </lineage>
</organism>
<evidence type="ECO:0000313" key="3">
    <source>
        <dbReference type="Proteomes" id="UP000792457"/>
    </source>
</evidence>
<evidence type="ECO:0008006" key="4">
    <source>
        <dbReference type="Google" id="ProtNLM"/>
    </source>
</evidence>
<dbReference type="AlphaFoldDB" id="A0A8K0P4T4"/>
<gene>
    <name evidence="2" type="ORF">J437_LFUL012548</name>
</gene>
<feature type="transmembrane region" description="Helical" evidence="1">
    <location>
        <begin position="12"/>
        <end position="35"/>
    </location>
</feature>
<keyword evidence="3" id="KW-1185">Reference proteome</keyword>
<reference evidence="2" key="2">
    <citation type="submission" date="2017-10" db="EMBL/GenBank/DDBJ databases">
        <title>Ladona fulva Genome sequencing and assembly.</title>
        <authorList>
            <person name="Murali S."/>
            <person name="Richards S."/>
            <person name="Bandaranaike D."/>
            <person name="Bellair M."/>
            <person name="Blankenburg K."/>
            <person name="Chao H."/>
            <person name="Dinh H."/>
            <person name="Doddapaneni H."/>
            <person name="Dugan-Rocha S."/>
            <person name="Elkadiri S."/>
            <person name="Gnanaolivu R."/>
            <person name="Hernandez B."/>
            <person name="Skinner E."/>
            <person name="Javaid M."/>
            <person name="Lee S."/>
            <person name="Li M."/>
            <person name="Ming W."/>
            <person name="Munidasa M."/>
            <person name="Muniz J."/>
            <person name="Nguyen L."/>
            <person name="Hughes D."/>
            <person name="Osuji N."/>
            <person name="Pu L.-L."/>
            <person name="Puazo M."/>
            <person name="Qu C."/>
            <person name="Quiroz J."/>
            <person name="Raj R."/>
            <person name="Weissenberger G."/>
            <person name="Xin Y."/>
            <person name="Zou X."/>
            <person name="Han Y."/>
            <person name="Worley K."/>
            <person name="Muzny D."/>
            <person name="Gibbs R."/>
        </authorList>
    </citation>
    <scope>NUCLEOTIDE SEQUENCE</scope>
    <source>
        <strain evidence="2">Sampled in the wild</strain>
    </source>
</reference>
<protein>
    <recommendedName>
        <fullName evidence="4">DDE Tnp4 domain-containing protein</fullName>
    </recommendedName>
</protein>
<keyword evidence="1" id="KW-0812">Transmembrane</keyword>
<comment type="caution">
    <text evidence="2">The sequence shown here is derived from an EMBL/GenBank/DDBJ whole genome shotgun (WGS) entry which is preliminary data.</text>
</comment>
<keyword evidence="1" id="KW-1133">Transmembrane helix</keyword>
<keyword evidence="1" id="KW-0472">Membrane</keyword>
<proteinExistence type="predicted"/>
<dbReference type="OrthoDB" id="2668416at2759"/>
<accession>A0A8K0P4T4</accession>
<dbReference type="EMBL" id="KZ308688">
    <property type="protein sequence ID" value="KAG8233122.1"/>
    <property type="molecule type" value="Genomic_DNA"/>
</dbReference>
<sequence>MAWAWLVHFDQLTVCLTEGLHVTACLIFLLLVVMADPSPEDFWKVALDFTLKWNFNNCISALDGKHIFIKTPSKSGSGF</sequence>
<name>A0A8K0P4T4_LADFU</name>
<evidence type="ECO:0000313" key="2">
    <source>
        <dbReference type="EMBL" id="KAG8233122.1"/>
    </source>
</evidence>
<reference evidence="2" key="1">
    <citation type="submission" date="2013-04" db="EMBL/GenBank/DDBJ databases">
        <authorList>
            <person name="Qu J."/>
            <person name="Murali S.C."/>
            <person name="Bandaranaike D."/>
            <person name="Bellair M."/>
            <person name="Blankenburg K."/>
            <person name="Chao H."/>
            <person name="Dinh H."/>
            <person name="Doddapaneni H."/>
            <person name="Downs B."/>
            <person name="Dugan-Rocha S."/>
            <person name="Elkadiri S."/>
            <person name="Gnanaolivu R.D."/>
            <person name="Hernandez B."/>
            <person name="Javaid M."/>
            <person name="Jayaseelan J.C."/>
            <person name="Lee S."/>
            <person name="Li M."/>
            <person name="Ming W."/>
            <person name="Munidasa M."/>
            <person name="Muniz J."/>
            <person name="Nguyen L."/>
            <person name="Ongeri F."/>
            <person name="Osuji N."/>
            <person name="Pu L.-L."/>
            <person name="Puazo M."/>
            <person name="Qu C."/>
            <person name="Quiroz J."/>
            <person name="Raj R."/>
            <person name="Weissenberger G."/>
            <person name="Xin Y."/>
            <person name="Zou X."/>
            <person name="Han Y."/>
            <person name="Richards S."/>
            <person name="Worley K."/>
            <person name="Muzny D."/>
            <person name="Gibbs R."/>
        </authorList>
    </citation>
    <scope>NUCLEOTIDE SEQUENCE</scope>
    <source>
        <strain evidence="2">Sampled in the wild</strain>
    </source>
</reference>
<dbReference type="Proteomes" id="UP000792457">
    <property type="component" value="Unassembled WGS sequence"/>
</dbReference>